<dbReference type="AlphaFoldDB" id="A0A5C5UZQ3"/>
<proteinExistence type="predicted"/>
<comment type="caution">
    <text evidence="1">The sequence shown here is derived from an EMBL/GenBank/DDBJ whole genome shotgun (WGS) entry which is preliminary data.</text>
</comment>
<sequence>MLLVVFALLDLGVAAVRDNTLSKAGRQVAREAVMSSRFAPAGVPSWGPATYSGVLDDGQIAPLVAGTPLPLLSADEVAVTVEWIDGDNAPGDRVRVTLAYDHAPLLGSLLPWGQTALRSETTMCITH</sequence>
<dbReference type="Proteomes" id="UP000316714">
    <property type="component" value="Unassembled WGS sequence"/>
</dbReference>
<evidence type="ECO:0000313" key="1">
    <source>
        <dbReference type="EMBL" id="TWT31319.1"/>
    </source>
</evidence>
<evidence type="ECO:0008006" key="3">
    <source>
        <dbReference type="Google" id="ProtNLM"/>
    </source>
</evidence>
<dbReference type="EMBL" id="SIHJ01000004">
    <property type="protein sequence ID" value="TWT31319.1"/>
    <property type="molecule type" value="Genomic_DNA"/>
</dbReference>
<gene>
    <name evidence="1" type="ORF">KOR34_46950</name>
</gene>
<keyword evidence="2" id="KW-1185">Reference proteome</keyword>
<evidence type="ECO:0000313" key="2">
    <source>
        <dbReference type="Proteomes" id="UP000316714"/>
    </source>
</evidence>
<reference evidence="1 2" key="1">
    <citation type="submission" date="2019-02" db="EMBL/GenBank/DDBJ databases">
        <title>Deep-cultivation of Planctomycetes and their phenomic and genomic characterization uncovers novel biology.</title>
        <authorList>
            <person name="Wiegand S."/>
            <person name="Jogler M."/>
            <person name="Boedeker C."/>
            <person name="Pinto D."/>
            <person name="Vollmers J."/>
            <person name="Rivas-Marin E."/>
            <person name="Kohn T."/>
            <person name="Peeters S.H."/>
            <person name="Heuer A."/>
            <person name="Rast P."/>
            <person name="Oberbeckmann S."/>
            <person name="Bunk B."/>
            <person name="Jeske O."/>
            <person name="Meyerdierks A."/>
            <person name="Storesund J.E."/>
            <person name="Kallscheuer N."/>
            <person name="Luecker S."/>
            <person name="Lage O.M."/>
            <person name="Pohl T."/>
            <person name="Merkel B.J."/>
            <person name="Hornburger P."/>
            <person name="Mueller R.-W."/>
            <person name="Bruemmer F."/>
            <person name="Labrenz M."/>
            <person name="Spormann A.M."/>
            <person name="Op Den Camp H."/>
            <person name="Overmann J."/>
            <person name="Amann R."/>
            <person name="Jetten M.S.M."/>
            <person name="Mascher T."/>
            <person name="Medema M.H."/>
            <person name="Devos D.P."/>
            <person name="Kaster A.-K."/>
            <person name="Ovreas L."/>
            <person name="Rohde M."/>
            <person name="Galperin M.Y."/>
            <person name="Jogler C."/>
        </authorList>
    </citation>
    <scope>NUCLEOTIDE SEQUENCE [LARGE SCALE GENOMIC DNA]</scope>
    <source>
        <strain evidence="1 2">KOR34</strain>
    </source>
</reference>
<organism evidence="1 2">
    <name type="scientific">Posidoniimonas corsicana</name>
    <dbReference type="NCBI Taxonomy" id="1938618"/>
    <lineage>
        <taxon>Bacteria</taxon>
        <taxon>Pseudomonadati</taxon>
        <taxon>Planctomycetota</taxon>
        <taxon>Planctomycetia</taxon>
        <taxon>Pirellulales</taxon>
        <taxon>Lacipirellulaceae</taxon>
        <taxon>Posidoniimonas</taxon>
    </lineage>
</organism>
<protein>
    <recommendedName>
        <fullName evidence="3">TadE-like protein</fullName>
    </recommendedName>
</protein>
<name>A0A5C5UZQ3_9BACT</name>
<accession>A0A5C5UZQ3</accession>